<keyword evidence="5 14" id="KW-0121">Carboxypeptidase</keyword>
<dbReference type="NCBIfam" id="TIGR03423">
    <property type="entry name" value="pbp2_mrdA"/>
    <property type="match status" value="1"/>
</dbReference>
<gene>
    <name evidence="14 18" type="primary">mrdA</name>
    <name evidence="18" type="ordered locus">M5M_07110</name>
</gene>
<keyword evidence="9 14" id="KW-0133">Cell shape</keyword>
<comment type="pathway">
    <text evidence="14">Cell wall biogenesis; peptidoglycan biosynthesis.</text>
</comment>
<comment type="subcellular location">
    <subcellularLocation>
        <location evidence="14">Cell inner membrane</location>
        <topology evidence="14">Single-pass membrane protein</topology>
    </subcellularLocation>
    <subcellularLocation>
        <location evidence="2">Cell membrane</location>
    </subcellularLocation>
    <subcellularLocation>
        <location evidence="1">Membrane</location>
        <topology evidence="1">Single-pass membrane protein</topology>
    </subcellularLocation>
</comment>
<sequence length="630" mass="70207">MSDHLQIKDHHREARVFARRAGVAGILILGCLSLIFVRYYRLQITEHEDYVTRSDRNRVQVQPVAPTRGLIYDRSGRLLADNRPSYTLSIVREQTTDLDTTLETLKQLVALDEQDLSAFAERQKQRRRPFEAIPLRYRLTEAEIARLAVNEYRLDGVEVSAELVRFYPYGELFAHSIGYVGRINERELAAFDEDAYARYSGTHTIGKLGIEKSYEDQLLGQVGSQQVEINARGRVLRTLDTQPPEAGQNLTLTLDAHLQQVAHEALAGRRGAVVAIDVNSGGILTLVSTPSFDPNLFVTGISYADYDALSQSRDLPLFNRSLQGQYPPGSTLKPMLGLAGLHYRIVDANSRVRDPGWYQLENDERFYRDWKKGGHGAWVNLHTAIEQSCDVYFYDLSFRMGIDRMHEFGSHFGLGNKTGIDVPNERSGIWPSRAWKRAMRGLPWFPGDSLNMGIGQGAVLTTPLQLAVMTATMANKGIRYRPHLVQAANQVVIEPEVVDTQKISAGDWQLVEQAMEAVVHNPRGTAQSINRKLNYKIAGKTGTAQVVGIAQGEEYDSEALEERLRDHALFVAFAPADNPRTAVAVIVENGEKSSEAAKIARTLFDAQFTQEGQTSSSQVTPAWLGSGGQP</sequence>
<organism evidence="18 19">
    <name type="scientific">Simiduia agarivorans (strain DSM 21679 / JCM 13881 / BCRC 17597 / SA1)</name>
    <dbReference type="NCBI Taxonomy" id="1117647"/>
    <lineage>
        <taxon>Bacteria</taxon>
        <taxon>Pseudomonadati</taxon>
        <taxon>Pseudomonadota</taxon>
        <taxon>Gammaproteobacteria</taxon>
        <taxon>Cellvibrionales</taxon>
        <taxon>Cellvibrionaceae</taxon>
        <taxon>Simiduia</taxon>
    </lineage>
</organism>
<evidence type="ECO:0000256" key="11">
    <source>
        <dbReference type="ARBA" id="ARBA00022989"/>
    </source>
</evidence>
<feature type="binding site" evidence="14">
    <location>
        <position position="375"/>
    </location>
    <ligand>
        <name>Zn(2+)</name>
        <dbReference type="ChEBI" id="CHEBI:29105"/>
    </ligand>
</feature>
<evidence type="ECO:0000256" key="4">
    <source>
        <dbReference type="ARBA" id="ARBA00022519"/>
    </source>
</evidence>
<dbReference type="SUPFAM" id="SSF56601">
    <property type="entry name" value="beta-lactamase/transpeptidase-like"/>
    <property type="match status" value="1"/>
</dbReference>
<feature type="binding site" evidence="14">
    <location>
        <position position="389"/>
    </location>
    <ligand>
        <name>Zn(2+)</name>
        <dbReference type="ChEBI" id="CHEBI:29105"/>
    </ligand>
</feature>
<dbReference type="GO" id="GO:0008360">
    <property type="term" value="P:regulation of cell shape"/>
    <property type="evidence" value="ECO:0007669"/>
    <property type="project" value="UniProtKB-KW"/>
</dbReference>
<evidence type="ECO:0000256" key="13">
    <source>
        <dbReference type="ARBA" id="ARBA00023316"/>
    </source>
</evidence>
<dbReference type="EC" id="3.4.16.4" evidence="14"/>
<feature type="binding site" evidence="14">
    <location>
        <position position="354"/>
    </location>
    <ligand>
        <name>Zn(2+)</name>
        <dbReference type="ChEBI" id="CHEBI:29105"/>
    </ligand>
</feature>
<evidence type="ECO:0000256" key="14">
    <source>
        <dbReference type="HAMAP-Rule" id="MF_02081"/>
    </source>
</evidence>
<feature type="transmembrane region" description="Helical" evidence="14">
    <location>
        <begin position="21"/>
        <end position="40"/>
    </location>
</feature>
<feature type="region of interest" description="Disordered" evidence="15">
    <location>
        <begin position="610"/>
        <end position="630"/>
    </location>
</feature>
<evidence type="ECO:0000256" key="5">
    <source>
        <dbReference type="ARBA" id="ARBA00022645"/>
    </source>
</evidence>
<dbReference type="GO" id="GO:0071972">
    <property type="term" value="F:peptidoglycan L,D-transpeptidase activity"/>
    <property type="evidence" value="ECO:0007669"/>
    <property type="project" value="TreeGrafter"/>
</dbReference>
<protein>
    <recommendedName>
        <fullName evidence="14">Peptidoglycan D,D-transpeptidase MrdA</fullName>
        <ecNumber evidence="14">3.4.16.4</ecNumber>
    </recommendedName>
    <alternativeName>
        <fullName evidence="14">Penicillin-binding protein 2</fullName>
        <shortName evidence="14">PBP-2</shortName>
    </alternativeName>
</protein>
<dbReference type="STRING" id="1117647.M5M_07110"/>
<evidence type="ECO:0000256" key="12">
    <source>
        <dbReference type="ARBA" id="ARBA00023136"/>
    </source>
</evidence>
<dbReference type="GO" id="GO:0071555">
    <property type="term" value="P:cell wall organization"/>
    <property type="evidence" value="ECO:0007669"/>
    <property type="project" value="UniProtKB-KW"/>
</dbReference>
<dbReference type="InterPro" id="IPR050515">
    <property type="entry name" value="Beta-lactam/transpept"/>
</dbReference>
<keyword evidence="6 14" id="KW-0645">Protease</keyword>
<comment type="catalytic activity">
    <reaction evidence="14">
        <text>Preferential cleavage: (Ac)2-L-Lys-D-Ala-|-D-Ala. Also transpeptidation of peptidyl-alanyl moieties that are N-acyl substituents of D-alanine.</text>
        <dbReference type="EC" id="3.4.16.4"/>
    </reaction>
</comment>
<evidence type="ECO:0000256" key="8">
    <source>
        <dbReference type="ARBA" id="ARBA00022801"/>
    </source>
</evidence>
<evidence type="ECO:0000256" key="1">
    <source>
        <dbReference type="ARBA" id="ARBA00004167"/>
    </source>
</evidence>
<proteinExistence type="inferred from homology"/>
<dbReference type="AlphaFoldDB" id="K4KXF7"/>
<dbReference type="InterPro" id="IPR012338">
    <property type="entry name" value="Beta-lactam/transpept-like"/>
</dbReference>
<dbReference type="RefSeq" id="WP_015046790.1">
    <property type="nucleotide sequence ID" value="NC_018868.3"/>
</dbReference>
<dbReference type="Pfam" id="PF03717">
    <property type="entry name" value="PBP_dimer"/>
    <property type="match status" value="1"/>
</dbReference>
<dbReference type="UniPathway" id="UPA00219"/>
<keyword evidence="19" id="KW-1185">Reference proteome</keyword>
<dbReference type="PANTHER" id="PTHR30627">
    <property type="entry name" value="PEPTIDOGLYCAN D,D-TRANSPEPTIDASE"/>
    <property type="match status" value="1"/>
</dbReference>
<feature type="active site" description="Acyl-ester intermediate" evidence="14">
    <location>
        <position position="330"/>
    </location>
</feature>
<dbReference type="SUPFAM" id="SSF56519">
    <property type="entry name" value="Penicillin binding protein dimerisation domain"/>
    <property type="match status" value="1"/>
</dbReference>
<comment type="similarity">
    <text evidence="14">Belongs to the transpeptidase family. MrdA subfamily.</text>
</comment>
<feature type="binding site" evidence="14">
    <location>
        <position position="369"/>
    </location>
    <ligand>
        <name>Zn(2+)</name>
        <dbReference type="ChEBI" id="CHEBI:29105"/>
    </ligand>
</feature>
<keyword evidence="12 14" id="KW-0472">Membrane</keyword>
<dbReference type="Proteomes" id="UP000000466">
    <property type="component" value="Chromosome"/>
</dbReference>
<dbReference type="GO" id="GO:0008270">
    <property type="term" value="F:zinc ion binding"/>
    <property type="evidence" value="ECO:0007669"/>
    <property type="project" value="UniProtKB-UniRule"/>
</dbReference>
<dbReference type="GO" id="GO:0006508">
    <property type="term" value="P:proteolysis"/>
    <property type="evidence" value="ECO:0007669"/>
    <property type="project" value="UniProtKB-KW"/>
</dbReference>
<keyword evidence="3 14" id="KW-1003">Cell membrane</keyword>
<evidence type="ECO:0000256" key="3">
    <source>
        <dbReference type="ARBA" id="ARBA00022475"/>
    </source>
</evidence>
<accession>K4KXF7</accession>
<dbReference type="InterPro" id="IPR005311">
    <property type="entry name" value="PBP_dimer"/>
</dbReference>
<keyword evidence="14" id="KW-0479">Metal-binding</keyword>
<evidence type="ECO:0000256" key="9">
    <source>
        <dbReference type="ARBA" id="ARBA00022960"/>
    </source>
</evidence>
<keyword evidence="7 14" id="KW-0812">Transmembrane</keyword>
<feature type="domain" description="Penicillin-binding protein transpeptidase" evidence="16">
    <location>
        <begin position="271"/>
        <end position="604"/>
    </location>
</feature>
<keyword evidence="4 14" id="KW-0997">Cell inner membrane</keyword>
<dbReference type="InterPro" id="IPR001460">
    <property type="entry name" value="PCN-bd_Tpept"/>
</dbReference>
<keyword evidence="10 14" id="KW-0573">Peptidoglycan synthesis</keyword>
<name>K4KXF7_SIMAS</name>
<evidence type="ECO:0000256" key="6">
    <source>
        <dbReference type="ARBA" id="ARBA00022670"/>
    </source>
</evidence>
<dbReference type="Gene3D" id="3.30.1390.30">
    <property type="entry name" value="Penicillin-binding protein 2a, domain 3"/>
    <property type="match status" value="1"/>
</dbReference>
<evidence type="ECO:0000256" key="2">
    <source>
        <dbReference type="ARBA" id="ARBA00004236"/>
    </source>
</evidence>
<dbReference type="Gene3D" id="3.40.710.10">
    <property type="entry name" value="DD-peptidase/beta-lactamase superfamily"/>
    <property type="match status" value="1"/>
</dbReference>
<dbReference type="GO" id="GO:0008658">
    <property type="term" value="F:penicillin binding"/>
    <property type="evidence" value="ECO:0007669"/>
    <property type="project" value="UniProtKB-UniRule"/>
</dbReference>
<dbReference type="Gene3D" id="3.90.1310.10">
    <property type="entry name" value="Penicillin-binding protein 2a (Domain 2)"/>
    <property type="match status" value="1"/>
</dbReference>
<keyword evidence="11 14" id="KW-1133">Transmembrane helix</keyword>
<evidence type="ECO:0000256" key="10">
    <source>
        <dbReference type="ARBA" id="ARBA00022984"/>
    </source>
</evidence>
<evidence type="ECO:0000313" key="19">
    <source>
        <dbReference type="Proteomes" id="UP000000466"/>
    </source>
</evidence>
<keyword evidence="13 14" id="KW-0961">Cell wall biogenesis/degradation</keyword>
<dbReference type="HAMAP" id="MF_02081">
    <property type="entry name" value="MrdA_transpept"/>
    <property type="match status" value="1"/>
</dbReference>
<dbReference type="InterPro" id="IPR036138">
    <property type="entry name" value="PBP_dimer_sf"/>
</dbReference>
<feature type="domain" description="Penicillin-binding protein dimerisation" evidence="17">
    <location>
        <begin position="64"/>
        <end position="239"/>
    </location>
</feature>
<dbReference type="OrthoDB" id="9766847at2"/>
<dbReference type="PANTHER" id="PTHR30627:SF2">
    <property type="entry name" value="PEPTIDOGLYCAN D,D-TRANSPEPTIDASE MRDA"/>
    <property type="match status" value="1"/>
</dbReference>
<evidence type="ECO:0000259" key="16">
    <source>
        <dbReference type="Pfam" id="PF00905"/>
    </source>
</evidence>
<keyword evidence="8 14" id="KW-0378">Hydrolase</keyword>
<evidence type="ECO:0000259" key="17">
    <source>
        <dbReference type="Pfam" id="PF03717"/>
    </source>
</evidence>
<evidence type="ECO:0000256" key="15">
    <source>
        <dbReference type="SAM" id="MobiDB-lite"/>
    </source>
</evidence>
<comment type="function">
    <text evidence="14">Catalyzes cross-linking of the peptidoglycan cell wall.</text>
</comment>
<dbReference type="GO" id="GO:0009252">
    <property type="term" value="P:peptidoglycan biosynthetic process"/>
    <property type="evidence" value="ECO:0007669"/>
    <property type="project" value="UniProtKB-UniRule"/>
</dbReference>
<dbReference type="InterPro" id="IPR017790">
    <property type="entry name" value="Penicillin-binding_protein_2"/>
</dbReference>
<evidence type="ECO:0000313" key="18">
    <source>
        <dbReference type="EMBL" id="AFU98617.1"/>
    </source>
</evidence>
<dbReference type="eggNOG" id="COG0768">
    <property type="taxonomic scope" value="Bacteria"/>
</dbReference>
<reference evidence="18 19" key="1">
    <citation type="journal article" date="2013" name="Genome Announc.">
        <title>Complete genome sequence of Simiduia agarivorans SA1(T), a marine bacterium able to degrade a variety of polysaccharides.</title>
        <authorList>
            <person name="Lin S.Y."/>
            <person name="Shieh W.Y."/>
            <person name="Chen J.S."/>
            <person name="Tang S.L."/>
        </authorList>
    </citation>
    <scope>NUCLEOTIDE SEQUENCE [LARGE SCALE GENOMIC DNA]</scope>
    <source>
        <strain evidence="19">DSM 21679 / JCM 13881 / BCRC 17597 / SA1</strain>
    </source>
</reference>
<comment type="cofactor">
    <cofactor evidence="14">
        <name>Zn(2+)</name>
        <dbReference type="ChEBI" id="CHEBI:29105"/>
    </cofactor>
    <text evidence="14">Binds one Zn(2+) ion per subunit.</text>
</comment>
<dbReference type="KEGG" id="saga:M5M_07110"/>
<dbReference type="GO" id="GO:0005886">
    <property type="term" value="C:plasma membrane"/>
    <property type="evidence" value="ECO:0007669"/>
    <property type="project" value="UniProtKB-SubCell"/>
</dbReference>
<feature type="compositionally biased region" description="Polar residues" evidence="15">
    <location>
        <begin position="610"/>
        <end position="620"/>
    </location>
</feature>
<keyword evidence="14" id="KW-0862">Zinc</keyword>
<dbReference type="GO" id="GO:0009002">
    <property type="term" value="F:serine-type D-Ala-D-Ala carboxypeptidase activity"/>
    <property type="evidence" value="ECO:0007669"/>
    <property type="project" value="UniProtKB-UniRule"/>
</dbReference>
<evidence type="ECO:0000256" key="7">
    <source>
        <dbReference type="ARBA" id="ARBA00022692"/>
    </source>
</evidence>
<dbReference type="Pfam" id="PF00905">
    <property type="entry name" value="Transpeptidase"/>
    <property type="match status" value="1"/>
</dbReference>
<dbReference type="EMBL" id="CP003746">
    <property type="protein sequence ID" value="AFU98617.1"/>
    <property type="molecule type" value="Genomic_DNA"/>
</dbReference>
<dbReference type="HOGENOM" id="CLU_009289_1_2_6"/>